<accession>A0ABY4NZI2</accession>
<dbReference type="Pfam" id="PF04075">
    <property type="entry name" value="F420H2_quin_red"/>
    <property type="match status" value="1"/>
</dbReference>
<dbReference type="Gene3D" id="2.30.110.10">
    <property type="entry name" value="Electron Transport, Fmn-binding Protein, Chain A"/>
    <property type="match status" value="1"/>
</dbReference>
<dbReference type="PANTHER" id="PTHR39428">
    <property type="entry name" value="F420H(2)-DEPENDENT QUINONE REDUCTASE RV1261C"/>
    <property type="match status" value="1"/>
</dbReference>
<keyword evidence="4" id="KW-1185">Reference proteome</keyword>
<name>A0ABY4NZI2_9PSEU</name>
<comment type="similarity">
    <text evidence="1">Belongs to the F420H(2)-dependent quinone reductase family.</text>
</comment>
<reference evidence="3" key="1">
    <citation type="submission" date="2022-01" db="EMBL/GenBank/DDBJ databases">
        <title>PSI-footprinting approach for the identification of protein synthesis inhibitor producers.</title>
        <authorList>
            <person name="Handel F."/>
            <person name="Kulik A."/>
            <person name="Wex K.W."/>
            <person name="Berscheid A."/>
            <person name="Saur J.S."/>
            <person name="Winkler A."/>
            <person name="Wibberg D."/>
            <person name="Kalinowski J."/>
            <person name="Broetz-Oesterhelt H."/>
            <person name="Mast Y."/>
        </authorList>
    </citation>
    <scope>NUCLEOTIDE SEQUENCE</scope>
    <source>
        <strain evidence="3">KNN 49.3e</strain>
    </source>
</reference>
<proteinExistence type="inferred from homology"/>
<dbReference type="InterPro" id="IPR004378">
    <property type="entry name" value="F420H2_quin_Rdtase"/>
</dbReference>
<dbReference type="NCBIfam" id="TIGR00026">
    <property type="entry name" value="hi_GC_TIGR00026"/>
    <property type="match status" value="1"/>
</dbReference>
<evidence type="ECO:0000256" key="1">
    <source>
        <dbReference type="ARBA" id="ARBA00008710"/>
    </source>
</evidence>
<dbReference type="EMBL" id="CP091196">
    <property type="protein sequence ID" value="UQS25458.1"/>
    <property type="molecule type" value="Genomic_DNA"/>
</dbReference>
<protein>
    <submittedName>
        <fullName evidence="3">Nitroreductase family deazaflavin-dependent oxidoreductase</fullName>
    </submittedName>
</protein>
<dbReference type="Proteomes" id="UP000830158">
    <property type="component" value="Chromosome"/>
</dbReference>
<evidence type="ECO:0000256" key="2">
    <source>
        <dbReference type="ARBA" id="ARBA00049106"/>
    </source>
</evidence>
<dbReference type="InterPro" id="IPR012349">
    <property type="entry name" value="Split_barrel_FMN-bd"/>
</dbReference>
<dbReference type="PANTHER" id="PTHR39428:SF3">
    <property type="entry name" value="DEAZAFLAVIN-DEPENDENT NITROREDUCTASE"/>
    <property type="match status" value="1"/>
</dbReference>
<gene>
    <name evidence="3" type="ORF">L1857_22925</name>
</gene>
<evidence type="ECO:0000313" key="3">
    <source>
        <dbReference type="EMBL" id="UQS25458.1"/>
    </source>
</evidence>
<dbReference type="RefSeq" id="WP_205413363.1">
    <property type="nucleotide sequence ID" value="NZ_CP091196.1"/>
</dbReference>
<sequence>MSDHFEGEYAPSPTDWVREAVEQFESSGGEVSLNEPGGAPIVVLTTVGAKTGKIRKSPIMRIEKDGKYLAVASNGGRRENPGWVANLRAHPTVELQDGPVRKTYVARRLDGEERRQWWEYAVALWPTYTEWQEKTDRQIPLFLLEE</sequence>
<organism evidence="3 4">
    <name type="scientific">Amycolatopsis thermalba</name>
    <dbReference type="NCBI Taxonomy" id="944492"/>
    <lineage>
        <taxon>Bacteria</taxon>
        <taxon>Bacillati</taxon>
        <taxon>Actinomycetota</taxon>
        <taxon>Actinomycetes</taxon>
        <taxon>Pseudonocardiales</taxon>
        <taxon>Pseudonocardiaceae</taxon>
        <taxon>Amycolatopsis</taxon>
    </lineage>
</organism>
<comment type="catalytic activity">
    <reaction evidence="2">
        <text>oxidized coenzyme F420-(gamma-L-Glu)(n) + a quinol + H(+) = reduced coenzyme F420-(gamma-L-Glu)(n) + a quinone</text>
        <dbReference type="Rhea" id="RHEA:39663"/>
        <dbReference type="Rhea" id="RHEA-COMP:12939"/>
        <dbReference type="Rhea" id="RHEA-COMP:14378"/>
        <dbReference type="ChEBI" id="CHEBI:15378"/>
        <dbReference type="ChEBI" id="CHEBI:24646"/>
        <dbReference type="ChEBI" id="CHEBI:132124"/>
        <dbReference type="ChEBI" id="CHEBI:133980"/>
        <dbReference type="ChEBI" id="CHEBI:139511"/>
    </reaction>
</comment>
<evidence type="ECO:0000313" key="4">
    <source>
        <dbReference type="Proteomes" id="UP000830158"/>
    </source>
</evidence>